<proteinExistence type="predicted"/>
<name>A0ABW0P4S9_9HYPH</name>
<keyword evidence="3" id="KW-1185">Reference proteome</keyword>
<reference evidence="3" key="1">
    <citation type="journal article" date="2019" name="Int. J. Syst. Evol. Microbiol.">
        <title>The Global Catalogue of Microorganisms (GCM) 10K type strain sequencing project: providing services to taxonomists for standard genome sequencing and annotation.</title>
        <authorList>
            <consortium name="The Broad Institute Genomics Platform"/>
            <consortium name="The Broad Institute Genome Sequencing Center for Infectious Disease"/>
            <person name="Wu L."/>
            <person name="Ma J."/>
        </authorList>
    </citation>
    <scope>NUCLEOTIDE SEQUENCE [LARGE SCALE GENOMIC DNA]</scope>
    <source>
        <strain evidence="3">CCUG 43117</strain>
    </source>
</reference>
<evidence type="ECO:0000259" key="1">
    <source>
        <dbReference type="Pfam" id="PF08450"/>
    </source>
</evidence>
<dbReference type="InterPro" id="IPR011042">
    <property type="entry name" value="6-blade_b-propeller_TolB-like"/>
</dbReference>
<dbReference type="PANTHER" id="PTHR47572:SF5">
    <property type="entry name" value="BLR2277 PROTEIN"/>
    <property type="match status" value="1"/>
</dbReference>
<dbReference type="InterPro" id="IPR051262">
    <property type="entry name" value="SMP-30/CGR1_Lactonase"/>
</dbReference>
<dbReference type="Gene3D" id="2.120.10.30">
    <property type="entry name" value="TolB, C-terminal domain"/>
    <property type="match status" value="1"/>
</dbReference>
<protein>
    <submittedName>
        <fullName evidence="2">SMP-30/gluconolactonase/LRE family protein</fullName>
    </submittedName>
</protein>
<dbReference type="Pfam" id="PF08450">
    <property type="entry name" value="SGL"/>
    <property type="match status" value="1"/>
</dbReference>
<dbReference type="InterPro" id="IPR013658">
    <property type="entry name" value="SGL"/>
</dbReference>
<dbReference type="SUPFAM" id="SSF63829">
    <property type="entry name" value="Calcium-dependent phosphotriesterase"/>
    <property type="match status" value="1"/>
</dbReference>
<evidence type="ECO:0000313" key="2">
    <source>
        <dbReference type="EMBL" id="MFC5506392.1"/>
    </source>
</evidence>
<organism evidence="2 3">
    <name type="scientific">Bosea massiliensis</name>
    <dbReference type="NCBI Taxonomy" id="151419"/>
    <lineage>
        <taxon>Bacteria</taxon>
        <taxon>Pseudomonadati</taxon>
        <taxon>Pseudomonadota</taxon>
        <taxon>Alphaproteobacteria</taxon>
        <taxon>Hyphomicrobiales</taxon>
        <taxon>Boseaceae</taxon>
        <taxon>Bosea</taxon>
    </lineage>
</organism>
<feature type="domain" description="SMP-30/Gluconolactonase/LRE-like region" evidence="1">
    <location>
        <begin position="19"/>
        <end position="256"/>
    </location>
</feature>
<accession>A0ABW0P4S9</accession>
<dbReference type="RefSeq" id="WP_066720275.1">
    <property type="nucleotide sequence ID" value="NZ_JBHSLU010000041.1"/>
</dbReference>
<evidence type="ECO:0000313" key="3">
    <source>
        <dbReference type="Proteomes" id="UP001596060"/>
    </source>
</evidence>
<sequence>MTLSLDDVSQIGSGLSRPECVLATAKGDLYTADWRGGVAHLRPDGTQTLYTGQTVDLPEGLRPNGIALDPDGSFLLANLGSEAGGVWRLTRDGQVAPYWTQIDGAQIAPSNYLVRDHVGRLWLTVSTTMVPRSLDYRSDSHSGFIAVMDEKGARIVADGLGFTNECQISPDRRWIYVNETYGRRLSRFALRDDASLGPKEVIYEFGQGQFPDGLAFDVEGKIWIAGVISNLLMRIDPESGHCEIMLSETDPAHVAWVEQAYQDNSLGRPHMDANPSTKLRNLSSIAFGGPDLRTGYLGCLLGDSIAVVRLDAAGVPPVHWLY</sequence>
<dbReference type="EMBL" id="JBHSLU010000041">
    <property type="protein sequence ID" value="MFC5506392.1"/>
    <property type="molecule type" value="Genomic_DNA"/>
</dbReference>
<comment type="caution">
    <text evidence="2">The sequence shown here is derived from an EMBL/GenBank/DDBJ whole genome shotgun (WGS) entry which is preliminary data.</text>
</comment>
<gene>
    <name evidence="2" type="ORF">ACFPN9_14115</name>
</gene>
<dbReference type="Proteomes" id="UP001596060">
    <property type="component" value="Unassembled WGS sequence"/>
</dbReference>
<dbReference type="PANTHER" id="PTHR47572">
    <property type="entry name" value="LIPOPROTEIN-RELATED"/>
    <property type="match status" value="1"/>
</dbReference>